<protein>
    <submittedName>
        <fullName evidence="2">Uncharacterized protein</fullName>
    </submittedName>
</protein>
<dbReference type="AlphaFoldDB" id="A0A0A8ZVA3"/>
<sequence>MQCRAAGSNPEHPRHRWGDLPLRQTYPS</sequence>
<dbReference type="EMBL" id="GBRH01255144">
    <property type="protein sequence ID" value="JAD42751.1"/>
    <property type="molecule type" value="Transcribed_RNA"/>
</dbReference>
<reference evidence="2" key="2">
    <citation type="journal article" date="2015" name="Data Brief">
        <title>Shoot transcriptome of the giant reed, Arundo donax.</title>
        <authorList>
            <person name="Barrero R.A."/>
            <person name="Guerrero F.D."/>
            <person name="Moolhuijzen P."/>
            <person name="Goolsby J.A."/>
            <person name="Tidwell J."/>
            <person name="Bellgard S.E."/>
            <person name="Bellgard M.I."/>
        </authorList>
    </citation>
    <scope>NUCLEOTIDE SEQUENCE</scope>
    <source>
        <tissue evidence="2">Shoot tissue taken approximately 20 cm above the soil surface</tissue>
    </source>
</reference>
<proteinExistence type="predicted"/>
<reference evidence="2" key="1">
    <citation type="submission" date="2014-09" db="EMBL/GenBank/DDBJ databases">
        <authorList>
            <person name="Magalhaes I.L.F."/>
            <person name="Oliveira U."/>
            <person name="Santos F.R."/>
            <person name="Vidigal T.H.D.A."/>
            <person name="Brescovit A.D."/>
            <person name="Santos A.J."/>
        </authorList>
    </citation>
    <scope>NUCLEOTIDE SEQUENCE</scope>
    <source>
        <tissue evidence="2">Shoot tissue taken approximately 20 cm above the soil surface</tissue>
    </source>
</reference>
<organism evidence="2">
    <name type="scientific">Arundo donax</name>
    <name type="common">Giant reed</name>
    <name type="synonym">Donax arundinaceus</name>
    <dbReference type="NCBI Taxonomy" id="35708"/>
    <lineage>
        <taxon>Eukaryota</taxon>
        <taxon>Viridiplantae</taxon>
        <taxon>Streptophyta</taxon>
        <taxon>Embryophyta</taxon>
        <taxon>Tracheophyta</taxon>
        <taxon>Spermatophyta</taxon>
        <taxon>Magnoliopsida</taxon>
        <taxon>Liliopsida</taxon>
        <taxon>Poales</taxon>
        <taxon>Poaceae</taxon>
        <taxon>PACMAD clade</taxon>
        <taxon>Arundinoideae</taxon>
        <taxon>Arundineae</taxon>
        <taxon>Arundo</taxon>
    </lineage>
</organism>
<accession>A0A0A8ZVA3</accession>
<name>A0A0A8ZVA3_ARUDO</name>
<evidence type="ECO:0000256" key="1">
    <source>
        <dbReference type="SAM" id="MobiDB-lite"/>
    </source>
</evidence>
<feature type="region of interest" description="Disordered" evidence="1">
    <location>
        <begin position="1"/>
        <end position="28"/>
    </location>
</feature>
<evidence type="ECO:0000313" key="2">
    <source>
        <dbReference type="EMBL" id="JAD42751.1"/>
    </source>
</evidence>